<name>A0A3F3H3I7_9LACO</name>
<dbReference type="STRING" id="220714.SAMN05660469_0585"/>
<keyword evidence="4 6" id="KW-0808">Transferase</keyword>
<dbReference type="InterPro" id="IPR004839">
    <property type="entry name" value="Aminotransferase_I/II_large"/>
</dbReference>
<protein>
    <recommendedName>
        <fullName evidence="6">Aminotransferase</fullName>
        <ecNumber evidence="6">2.6.1.-</ecNumber>
    </recommendedName>
</protein>
<feature type="domain" description="Aminotransferase class I/classII large" evidence="7">
    <location>
        <begin position="35"/>
        <end position="390"/>
    </location>
</feature>
<evidence type="ECO:0000313" key="9">
    <source>
        <dbReference type="Proteomes" id="UP000061227"/>
    </source>
</evidence>
<dbReference type="FunFam" id="3.40.640.10:FF:000033">
    <property type="entry name" value="Aspartate aminotransferase"/>
    <property type="match status" value="1"/>
</dbReference>
<dbReference type="OrthoDB" id="9802328at2"/>
<dbReference type="InterPro" id="IPR015421">
    <property type="entry name" value="PyrdxlP-dep_Trfase_major"/>
</dbReference>
<dbReference type="InterPro" id="IPR015424">
    <property type="entry name" value="PyrdxlP-dep_Trfase"/>
</dbReference>
<reference evidence="8 9" key="1">
    <citation type="journal article" date="2015" name="BMC Genomics">
        <title>Comparative genomics of Fructobacillus spp. and Leuconostoc spp. reveals niche-specific evolution of Fructobacillus spp.</title>
        <authorList>
            <person name="Endo A."/>
            <person name="Tanizawa Y."/>
            <person name="Tanaka N."/>
            <person name="Maeno S."/>
            <person name="Kumar H."/>
            <person name="Shiwa Y."/>
            <person name="Okada S."/>
            <person name="Yoshikawa H."/>
            <person name="Dicks L."/>
            <person name="Nakagawa J."/>
            <person name="Arita M."/>
        </authorList>
    </citation>
    <scope>NUCLEOTIDE SEQUENCE [LARGE SCALE GENOMIC DNA]</scope>
    <source>
        <strain evidence="8 9">DSM 15468</strain>
    </source>
</reference>
<evidence type="ECO:0000259" key="7">
    <source>
        <dbReference type="Pfam" id="PF00155"/>
    </source>
</evidence>
<evidence type="ECO:0000313" key="8">
    <source>
        <dbReference type="EMBL" id="GAP02650.1"/>
    </source>
</evidence>
<dbReference type="AlphaFoldDB" id="A0A3F3H3I7"/>
<dbReference type="PRINTS" id="PR00753">
    <property type="entry name" value="ACCSYNTHASE"/>
</dbReference>
<evidence type="ECO:0000256" key="5">
    <source>
        <dbReference type="ARBA" id="ARBA00022898"/>
    </source>
</evidence>
<dbReference type="PROSITE" id="PS00105">
    <property type="entry name" value="AA_TRANSFER_CLASS_1"/>
    <property type="match status" value="1"/>
</dbReference>
<dbReference type="PANTHER" id="PTHR46383:SF1">
    <property type="entry name" value="ASPARTATE AMINOTRANSFERASE"/>
    <property type="match status" value="1"/>
</dbReference>
<evidence type="ECO:0000256" key="3">
    <source>
        <dbReference type="ARBA" id="ARBA00022576"/>
    </source>
</evidence>
<evidence type="ECO:0000256" key="2">
    <source>
        <dbReference type="ARBA" id="ARBA00007441"/>
    </source>
</evidence>
<dbReference type="Proteomes" id="UP000061227">
    <property type="component" value="Unassembled WGS sequence"/>
</dbReference>
<sequence>MLEASDFSKRALAVHPSATLAASKKAKQMAADGIDVINLGVGEPDFATPDAIAAGAKAAIEAGKTSFYTPVGGILPLRQAIVDRTKELTGQVISPNQVTVTTGAKMALYALMQSILNPGDQVVMAEPYWVSYAEQVRLAEGKLVTVRPAAADMKLTVADLDQVDGPVKLVVFNNPTNPTGQVYSKAEVQSILDWAKEHDSFIIADEIYGQLVYNGAEFTSAMSLQQVADSKLIIVDGVSKSYSMTGWRLGWVIADEQVIAQMNKLLGHMTSNPAAVSQYAALTALTGSQDPVEQMRQKFEERLNATYANLQAIPGLSVPVKPEGAFYLFFKVDDEVLQRLGLANTVEFATALLEDAHVSIPAGEGFGMPGYLRLSYAKNQAELDEALKRIQSFVTKA</sequence>
<accession>A0A3F3H3I7</accession>
<evidence type="ECO:0000256" key="6">
    <source>
        <dbReference type="RuleBase" id="RU000481"/>
    </source>
</evidence>
<dbReference type="RefSeq" id="WP_059377058.1">
    <property type="nucleotide sequence ID" value="NZ_DF968064.1"/>
</dbReference>
<gene>
    <name evidence="8" type="ORF">FPFC_020980</name>
</gene>
<dbReference type="SUPFAM" id="SSF53383">
    <property type="entry name" value="PLP-dependent transferases"/>
    <property type="match status" value="1"/>
</dbReference>
<proteinExistence type="inferred from homology"/>
<comment type="cofactor">
    <cofactor evidence="1 6">
        <name>pyridoxal 5'-phosphate</name>
        <dbReference type="ChEBI" id="CHEBI:597326"/>
    </cofactor>
</comment>
<keyword evidence="3 6" id="KW-0032">Aminotransferase</keyword>
<evidence type="ECO:0000256" key="1">
    <source>
        <dbReference type="ARBA" id="ARBA00001933"/>
    </source>
</evidence>
<dbReference type="EMBL" id="DF968064">
    <property type="protein sequence ID" value="GAP02650.1"/>
    <property type="molecule type" value="Genomic_DNA"/>
</dbReference>
<dbReference type="Gene3D" id="3.90.1150.10">
    <property type="entry name" value="Aspartate Aminotransferase, domain 1"/>
    <property type="match status" value="1"/>
</dbReference>
<dbReference type="InterPro" id="IPR050596">
    <property type="entry name" value="AspAT/PAT-like"/>
</dbReference>
<keyword evidence="9" id="KW-1185">Reference proteome</keyword>
<dbReference type="GO" id="GO:0006520">
    <property type="term" value="P:amino acid metabolic process"/>
    <property type="evidence" value="ECO:0007669"/>
    <property type="project" value="InterPro"/>
</dbReference>
<dbReference type="GO" id="GO:0008483">
    <property type="term" value="F:transaminase activity"/>
    <property type="evidence" value="ECO:0007669"/>
    <property type="project" value="UniProtKB-KW"/>
</dbReference>
<dbReference type="InterPro" id="IPR004838">
    <property type="entry name" value="NHTrfase_class1_PyrdxlP-BS"/>
</dbReference>
<dbReference type="EC" id="2.6.1.-" evidence="6"/>
<comment type="similarity">
    <text evidence="2 6">Belongs to the class-I pyridoxal-phosphate-dependent aminotransferase family.</text>
</comment>
<dbReference type="Gene3D" id="3.40.640.10">
    <property type="entry name" value="Type I PLP-dependent aspartate aminotransferase-like (Major domain)"/>
    <property type="match status" value="1"/>
</dbReference>
<dbReference type="PANTHER" id="PTHR46383">
    <property type="entry name" value="ASPARTATE AMINOTRANSFERASE"/>
    <property type="match status" value="1"/>
</dbReference>
<organism evidence="8 9">
    <name type="scientific">Fructobacillus pseudoficulneus</name>
    <dbReference type="NCBI Taxonomy" id="220714"/>
    <lineage>
        <taxon>Bacteria</taxon>
        <taxon>Bacillati</taxon>
        <taxon>Bacillota</taxon>
        <taxon>Bacilli</taxon>
        <taxon>Lactobacillales</taxon>
        <taxon>Lactobacillaceae</taxon>
        <taxon>Fructobacillus</taxon>
    </lineage>
</organism>
<keyword evidence="5" id="KW-0663">Pyridoxal phosphate</keyword>
<dbReference type="CDD" id="cd00609">
    <property type="entry name" value="AAT_like"/>
    <property type="match status" value="1"/>
</dbReference>
<evidence type="ECO:0000256" key="4">
    <source>
        <dbReference type="ARBA" id="ARBA00022679"/>
    </source>
</evidence>
<dbReference type="InterPro" id="IPR015422">
    <property type="entry name" value="PyrdxlP-dep_Trfase_small"/>
</dbReference>
<dbReference type="Pfam" id="PF00155">
    <property type="entry name" value="Aminotran_1_2"/>
    <property type="match status" value="1"/>
</dbReference>
<dbReference type="GO" id="GO:0030170">
    <property type="term" value="F:pyridoxal phosphate binding"/>
    <property type="evidence" value="ECO:0007669"/>
    <property type="project" value="InterPro"/>
</dbReference>